<reference evidence="12" key="1">
    <citation type="journal article" date="2016" name="Nat. Genet.">
        <title>A high-quality carrot genome assembly provides new insights into carotenoid accumulation and asterid genome evolution.</title>
        <authorList>
            <person name="Iorizzo M."/>
            <person name="Ellison S."/>
            <person name="Senalik D."/>
            <person name="Zeng P."/>
            <person name="Satapoomin P."/>
            <person name="Huang J."/>
            <person name="Bowman M."/>
            <person name="Iovene M."/>
            <person name="Sanseverino W."/>
            <person name="Cavagnaro P."/>
            <person name="Yildiz M."/>
            <person name="Macko-Podgorni A."/>
            <person name="Moranska E."/>
            <person name="Grzebelus E."/>
            <person name="Grzebelus D."/>
            <person name="Ashrafi H."/>
            <person name="Zheng Z."/>
            <person name="Cheng S."/>
            <person name="Spooner D."/>
            <person name="Van Deynze A."/>
            <person name="Simon P."/>
        </authorList>
    </citation>
    <scope>NUCLEOTIDE SEQUENCE [LARGE SCALE GENOMIC DNA]</scope>
    <source>
        <tissue evidence="12">Leaf</tissue>
    </source>
</reference>
<dbReference type="OrthoDB" id="941555at2759"/>
<dbReference type="GO" id="GO:0008270">
    <property type="term" value="F:zinc ion binding"/>
    <property type="evidence" value="ECO:0007669"/>
    <property type="project" value="UniProtKB-KW"/>
</dbReference>
<dbReference type="Gramene" id="KZN00171">
    <property type="protein sequence ID" value="KZN00171"/>
    <property type="gene ID" value="DCAR_008925"/>
</dbReference>
<evidence type="ECO:0000256" key="9">
    <source>
        <dbReference type="ARBA" id="ARBA00022833"/>
    </source>
</evidence>
<dbReference type="SUPFAM" id="SSF49599">
    <property type="entry name" value="TRAF domain-like"/>
    <property type="match status" value="1"/>
</dbReference>
<accession>A0A162AFK6</accession>
<dbReference type="FunFam" id="2.60.210.10:FF:000004">
    <property type="entry name" value="E3 ubiquitin-protein ligase SINAT5-like"/>
    <property type="match status" value="1"/>
</dbReference>
<dbReference type="Pfam" id="PF03145">
    <property type="entry name" value="Sina_TRAF"/>
    <property type="match status" value="1"/>
</dbReference>
<dbReference type="Proteomes" id="UP000077755">
    <property type="component" value="Chromosome 3"/>
</dbReference>
<protein>
    <recommendedName>
        <fullName evidence="4">RING-type E3 ubiquitin transferase</fullName>
        <ecNumber evidence="4">2.3.2.27</ecNumber>
    </recommendedName>
</protein>
<dbReference type="GO" id="GO:0061630">
    <property type="term" value="F:ubiquitin protein ligase activity"/>
    <property type="evidence" value="ECO:0007669"/>
    <property type="project" value="UniProtKB-EC"/>
</dbReference>
<dbReference type="PANTHER" id="PTHR10315">
    <property type="entry name" value="E3 UBIQUITIN PROTEIN LIGASE SIAH"/>
    <property type="match status" value="1"/>
</dbReference>
<dbReference type="Gene3D" id="3.30.40.10">
    <property type="entry name" value="Zinc/RING finger domain, C3HC4 (zinc finger)"/>
    <property type="match status" value="1"/>
</dbReference>
<proteinExistence type="inferred from homology"/>
<evidence type="ECO:0000256" key="2">
    <source>
        <dbReference type="ARBA" id="ARBA00004906"/>
    </source>
</evidence>
<dbReference type="GO" id="GO:0006511">
    <property type="term" value="P:ubiquitin-dependent protein catabolic process"/>
    <property type="evidence" value="ECO:0007669"/>
    <property type="project" value="InterPro"/>
</dbReference>
<sequence length="328" mass="37699">MAEGISFRGMDDTRTTELTEIFREKEEGLRHQVLGIDKEVRELGMKLDKMDVKFEELKELIMSFRNQGSTVVKLETSATSEDTGLKSNCMEEVQNRCPTCRRELRDIRCLALENAAGSLELPCEYYTLGCLEIFPYDSSKIKHERVCSFRPFSCPYAGSECTVIGDIPLLVSHLRDDHKVDMHTGCTFNHRYLKTNPREVENATWMLTVFHCFGQYFCLHFEDFQLGKSPVYIAFLRFMGEEADAPNYSYSLEVGENEMKIKWEGTPRSIRDSHQKVRDSHDGLIIQRNIALFLSGGERKELKLKVTGRIWKEEQNSEAGVCTPNLCS</sequence>
<evidence type="ECO:0000259" key="11">
    <source>
        <dbReference type="PROSITE" id="PS51081"/>
    </source>
</evidence>
<feature type="domain" description="SIAH-type" evidence="11">
    <location>
        <begin position="118"/>
        <end position="179"/>
    </location>
</feature>
<name>A0A162AFK6_DAUCS</name>
<evidence type="ECO:0000313" key="13">
    <source>
        <dbReference type="EMBL" id="WOG90851.1"/>
    </source>
</evidence>
<dbReference type="InterPro" id="IPR008974">
    <property type="entry name" value="TRAF-like"/>
</dbReference>
<dbReference type="PANTHER" id="PTHR10315:SF80">
    <property type="entry name" value="E3 UBIQUITIN-PROTEIN LIGASE SINAT3"/>
    <property type="match status" value="1"/>
</dbReference>
<dbReference type="AlphaFoldDB" id="A0A162AFK6"/>
<evidence type="ECO:0000313" key="14">
    <source>
        <dbReference type="Proteomes" id="UP000077755"/>
    </source>
</evidence>
<evidence type="ECO:0000256" key="8">
    <source>
        <dbReference type="ARBA" id="ARBA00022786"/>
    </source>
</evidence>
<comment type="similarity">
    <text evidence="3">Belongs to the SINA (Seven in absentia) family.</text>
</comment>
<keyword evidence="8" id="KW-0833">Ubl conjugation pathway</keyword>
<dbReference type="STRING" id="79200.A0A162AFK6"/>
<dbReference type="InterPro" id="IPR052088">
    <property type="entry name" value="E3_ubiquitin-ligase_SINA"/>
</dbReference>
<evidence type="ECO:0000256" key="10">
    <source>
        <dbReference type="PROSITE-ProRule" id="PRU00455"/>
    </source>
</evidence>
<keyword evidence="7 10" id="KW-0863">Zinc-finger</keyword>
<keyword evidence="6" id="KW-0479">Metal-binding</keyword>
<dbReference type="InterPro" id="IPR013083">
    <property type="entry name" value="Znf_RING/FYVE/PHD"/>
</dbReference>
<dbReference type="Pfam" id="PF21361">
    <property type="entry name" value="Sina_ZnF"/>
    <property type="match status" value="1"/>
</dbReference>
<dbReference type="InterPro" id="IPR013010">
    <property type="entry name" value="Znf_SIAH"/>
</dbReference>
<dbReference type="PROSITE" id="PS51081">
    <property type="entry name" value="ZF_SIAH"/>
    <property type="match status" value="1"/>
</dbReference>
<dbReference type="KEGG" id="dcr:108214143"/>
<dbReference type="InterPro" id="IPR018121">
    <property type="entry name" value="7-in-absentia-prot_TRAF-dom"/>
</dbReference>
<keyword evidence="9" id="KW-0862">Zinc</keyword>
<evidence type="ECO:0000256" key="1">
    <source>
        <dbReference type="ARBA" id="ARBA00000900"/>
    </source>
</evidence>
<keyword evidence="5" id="KW-0808">Transferase</keyword>
<evidence type="ECO:0000256" key="7">
    <source>
        <dbReference type="ARBA" id="ARBA00022771"/>
    </source>
</evidence>
<comment type="pathway">
    <text evidence="2">Protein modification; protein ubiquitination.</text>
</comment>
<dbReference type="GO" id="GO:0016567">
    <property type="term" value="P:protein ubiquitination"/>
    <property type="evidence" value="ECO:0007669"/>
    <property type="project" value="UniProtKB-UniPathway"/>
</dbReference>
<dbReference type="GO" id="GO:0005737">
    <property type="term" value="C:cytoplasm"/>
    <property type="evidence" value="ECO:0007669"/>
    <property type="project" value="InterPro"/>
</dbReference>
<evidence type="ECO:0000256" key="6">
    <source>
        <dbReference type="ARBA" id="ARBA00022723"/>
    </source>
</evidence>
<gene>
    <name evidence="12" type="ORF">DCAR_008925</name>
    <name evidence="13" type="ORF">DCAR_0310097</name>
</gene>
<comment type="catalytic activity">
    <reaction evidence="1">
        <text>S-ubiquitinyl-[E2 ubiquitin-conjugating enzyme]-L-cysteine + [acceptor protein]-L-lysine = [E2 ubiquitin-conjugating enzyme]-L-cysteine + N(6)-ubiquitinyl-[acceptor protein]-L-lysine.</text>
        <dbReference type="EC" id="2.3.2.27"/>
    </reaction>
</comment>
<dbReference type="Gene3D" id="2.60.210.10">
    <property type="entry name" value="Apoptosis, Tumor Necrosis Factor Receptor Associated Protein 2, Chain A"/>
    <property type="match status" value="1"/>
</dbReference>
<evidence type="ECO:0000256" key="4">
    <source>
        <dbReference type="ARBA" id="ARBA00012483"/>
    </source>
</evidence>
<dbReference type="FunFam" id="3.30.40.10:FF:000041">
    <property type="entry name" value="E3 ubiquitin-protein ligase SINAT3"/>
    <property type="match status" value="1"/>
</dbReference>
<dbReference type="EC" id="2.3.2.27" evidence="4"/>
<dbReference type="EMBL" id="LNRQ01000003">
    <property type="protein sequence ID" value="KZN00171.1"/>
    <property type="molecule type" value="Genomic_DNA"/>
</dbReference>
<evidence type="ECO:0000313" key="12">
    <source>
        <dbReference type="EMBL" id="KZN00171.1"/>
    </source>
</evidence>
<keyword evidence="14" id="KW-1185">Reference proteome</keyword>
<organism evidence="12">
    <name type="scientific">Daucus carota subsp. sativus</name>
    <name type="common">Carrot</name>
    <dbReference type="NCBI Taxonomy" id="79200"/>
    <lineage>
        <taxon>Eukaryota</taxon>
        <taxon>Viridiplantae</taxon>
        <taxon>Streptophyta</taxon>
        <taxon>Embryophyta</taxon>
        <taxon>Tracheophyta</taxon>
        <taxon>Spermatophyta</taxon>
        <taxon>Magnoliopsida</taxon>
        <taxon>eudicotyledons</taxon>
        <taxon>Gunneridae</taxon>
        <taxon>Pentapetalae</taxon>
        <taxon>asterids</taxon>
        <taxon>campanulids</taxon>
        <taxon>Apiales</taxon>
        <taxon>Apiaceae</taxon>
        <taxon>Apioideae</taxon>
        <taxon>Scandiceae</taxon>
        <taxon>Daucinae</taxon>
        <taxon>Daucus</taxon>
        <taxon>Daucus sect. Daucus</taxon>
    </lineage>
</organism>
<dbReference type="EMBL" id="CP093345">
    <property type="protein sequence ID" value="WOG90851.1"/>
    <property type="molecule type" value="Genomic_DNA"/>
</dbReference>
<reference evidence="13" key="2">
    <citation type="submission" date="2022-03" db="EMBL/GenBank/DDBJ databases">
        <title>Draft title - Genomic analysis of global carrot germplasm unveils the trajectory of domestication and the origin of high carotenoid orange carrot.</title>
        <authorList>
            <person name="Iorizzo M."/>
            <person name="Ellison S."/>
            <person name="Senalik D."/>
            <person name="Macko-Podgorni A."/>
            <person name="Grzebelus D."/>
            <person name="Bostan H."/>
            <person name="Rolling W."/>
            <person name="Curaba J."/>
            <person name="Simon P."/>
        </authorList>
    </citation>
    <scope>NUCLEOTIDE SEQUENCE</scope>
    <source>
        <tissue evidence="13">Leaf</tissue>
    </source>
</reference>
<evidence type="ECO:0000256" key="3">
    <source>
        <dbReference type="ARBA" id="ARBA00009119"/>
    </source>
</evidence>
<evidence type="ECO:0000256" key="5">
    <source>
        <dbReference type="ARBA" id="ARBA00022679"/>
    </source>
</evidence>
<dbReference type="UniPathway" id="UPA00143"/>